<gene>
    <name evidence="1" type="ORF">ELQ94_09655</name>
</gene>
<keyword evidence="2" id="KW-1185">Reference proteome</keyword>
<dbReference type="OrthoDB" id="4928582at2"/>
<dbReference type="Proteomes" id="UP000274909">
    <property type="component" value="Unassembled WGS sequence"/>
</dbReference>
<evidence type="ECO:0000313" key="2">
    <source>
        <dbReference type="Proteomes" id="UP000274909"/>
    </source>
</evidence>
<protein>
    <submittedName>
        <fullName evidence="1">Uncharacterized protein</fullName>
    </submittedName>
</protein>
<dbReference type="AlphaFoldDB" id="A0A3S0Y103"/>
<sequence>MRPLSRLALAAGVTLVLCAVAGVIGVVSLLNPPSPTTRITSDDGSEITLDWRDYPAFADPSLDPQDVLDAPRAGDVAAVVSEQIDELSTGLTPALPGVGWNPADPDAPILFPADGNGYGGESLHLGYNVTASTTGTLPEGHDWNALTDALAGELSALGYADVVWDFDRAPYPGQTRSEHEDEVVSQHGSLDPDEMWMWSGMAQQGSLWVMITIWDERRGAPEDAWPEETTGLDLLFGGTVISQDDEAAYADGVAPFEGLARPDSTSSD</sequence>
<dbReference type="EMBL" id="RZGZ01000002">
    <property type="protein sequence ID" value="RUR01718.1"/>
    <property type="molecule type" value="Genomic_DNA"/>
</dbReference>
<reference evidence="1 2" key="1">
    <citation type="submission" date="2018-12" db="EMBL/GenBank/DDBJ databases">
        <authorList>
            <person name="Li F."/>
        </authorList>
    </citation>
    <scope>NUCLEOTIDE SEQUENCE [LARGE SCALE GENOMIC DNA]</scope>
    <source>
        <strain evidence="1 2">EGI 6500705</strain>
    </source>
</reference>
<dbReference type="RefSeq" id="WP_127049531.1">
    <property type="nucleotide sequence ID" value="NZ_RZGZ01000002.1"/>
</dbReference>
<name>A0A3S0Y103_9MICO</name>
<proteinExistence type="predicted"/>
<comment type="caution">
    <text evidence="1">The sequence shown here is derived from an EMBL/GenBank/DDBJ whole genome shotgun (WGS) entry which is preliminary data.</text>
</comment>
<organism evidence="1 2">
    <name type="scientific">Labedella endophytica</name>
    <dbReference type="NCBI Taxonomy" id="1523160"/>
    <lineage>
        <taxon>Bacteria</taxon>
        <taxon>Bacillati</taxon>
        <taxon>Actinomycetota</taxon>
        <taxon>Actinomycetes</taxon>
        <taxon>Micrococcales</taxon>
        <taxon>Microbacteriaceae</taxon>
        <taxon>Labedella</taxon>
    </lineage>
</organism>
<accession>A0A3S0Y103</accession>
<evidence type="ECO:0000313" key="1">
    <source>
        <dbReference type="EMBL" id="RUR01718.1"/>
    </source>
</evidence>